<dbReference type="EMBL" id="BONQ01000059">
    <property type="protein sequence ID" value="GIG45949.1"/>
    <property type="molecule type" value="Genomic_DNA"/>
</dbReference>
<gene>
    <name evidence="2" type="ORF">Dsi01nite_039900</name>
</gene>
<keyword evidence="3" id="KW-1185">Reference proteome</keyword>
<organism evidence="2 3">
    <name type="scientific">Dactylosporangium siamense</name>
    <dbReference type="NCBI Taxonomy" id="685454"/>
    <lineage>
        <taxon>Bacteria</taxon>
        <taxon>Bacillati</taxon>
        <taxon>Actinomycetota</taxon>
        <taxon>Actinomycetes</taxon>
        <taxon>Micromonosporales</taxon>
        <taxon>Micromonosporaceae</taxon>
        <taxon>Dactylosporangium</taxon>
    </lineage>
</organism>
<evidence type="ECO:0000313" key="2">
    <source>
        <dbReference type="EMBL" id="GIG45949.1"/>
    </source>
</evidence>
<comment type="caution">
    <text evidence="2">The sequence shown here is derived from an EMBL/GenBank/DDBJ whole genome shotgun (WGS) entry which is preliminary data.</text>
</comment>
<evidence type="ECO:0000256" key="1">
    <source>
        <dbReference type="SAM" id="Phobius"/>
    </source>
</evidence>
<protein>
    <submittedName>
        <fullName evidence="2">Uncharacterized protein</fullName>
    </submittedName>
</protein>
<dbReference type="AlphaFoldDB" id="A0A919PLG1"/>
<dbReference type="Proteomes" id="UP000660611">
    <property type="component" value="Unassembled WGS sequence"/>
</dbReference>
<keyword evidence="1" id="KW-1133">Transmembrane helix</keyword>
<sequence length="142" mass="15129">MIGGLAIVGGLAITGVAPGDSSRATIEHCYVMDSGHPETRSTKCTGHWSRFGATFTGEILGVEVVPFWPAIPPYAGAGEWGEVAVPDDDTVRVVPALAVPGLATVTPWMVWTVRVALVVEAVFWTVPLVHLVRSRRRKPVTA</sequence>
<name>A0A919PLG1_9ACTN</name>
<evidence type="ECO:0000313" key="3">
    <source>
        <dbReference type="Proteomes" id="UP000660611"/>
    </source>
</evidence>
<accession>A0A919PLG1</accession>
<keyword evidence="1" id="KW-0472">Membrane</keyword>
<reference evidence="2" key="1">
    <citation type="submission" date="2021-01" db="EMBL/GenBank/DDBJ databases">
        <title>Whole genome shotgun sequence of Dactylosporangium siamense NBRC 106093.</title>
        <authorList>
            <person name="Komaki H."/>
            <person name="Tamura T."/>
        </authorList>
    </citation>
    <scope>NUCLEOTIDE SEQUENCE</scope>
    <source>
        <strain evidence="2">NBRC 106093</strain>
    </source>
</reference>
<feature type="transmembrane region" description="Helical" evidence="1">
    <location>
        <begin position="108"/>
        <end position="129"/>
    </location>
</feature>
<keyword evidence="1" id="KW-0812">Transmembrane</keyword>
<proteinExistence type="predicted"/>